<proteinExistence type="inferred from homology"/>
<dbReference type="GO" id="GO:0005576">
    <property type="term" value="C:extracellular region"/>
    <property type="evidence" value="ECO:0007669"/>
    <property type="project" value="TreeGrafter"/>
</dbReference>
<dbReference type="CDD" id="cd13690">
    <property type="entry name" value="PBP2_GluB"/>
    <property type="match status" value="1"/>
</dbReference>
<dbReference type="GO" id="GO:0006865">
    <property type="term" value="P:amino acid transport"/>
    <property type="evidence" value="ECO:0007669"/>
    <property type="project" value="TreeGrafter"/>
</dbReference>
<dbReference type="OrthoDB" id="9807888at2"/>
<dbReference type="InterPro" id="IPR018313">
    <property type="entry name" value="SBP_3_CS"/>
</dbReference>
<accession>A0A370B0D3</accession>
<keyword evidence="2" id="KW-0813">Transport</keyword>
<feature type="domain" description="Solute-binding protein family 3/N-terminal" evidence="5">
    <location>
        <begin position="70"/>
        <end position="301"/>
    </location>
</feature>
<dbReference type="InterPro" id="IPR051455">
    <property type="entry name" value="Bact_solute-bind_prot3"/>
</dbReference>
<dbReference type="PROSITE" id="PS01039">
    <property type="entry name" value="SBP_BACTERIAL_3"/>
    <property type="match status" value="1"/>
</dbReference>
<keyword evidence="7" id="KW-1185">Reference proteome</keyword>
<dbReference type="PANTHER" id="PTHR30085">
    <property type="entry name" value="AMINO ACID ABC TRANSPORTER PERMEASE"/>
    <property type="match status" value="1"/>
</dbReference>
<dbReference type="SUPFAM" id="SSF53850">
    <property type="entry name" value="Periplasmic binding protein-like II"/>
    <property type="match status" value="1"/>
</dbReference>
<dbReference type="EMBL" id="QQNA01000236">
    <property type="protein sequence ID" value="RDG35290.1"/>
    <property type="molecule type" value="Genomic_DNA"/>
</dbReference>
<dbReference type="InterPro" id="IPR001638">
    <property type="entry name" value="Solute-binding_3/MltF_N"/>
</dbReference>
<comment type="similarity">
    <text evidence="1 4">Belongs to the bacterial solute-binding protein 3 family.</text>
</comment>
<dbReference type="Gene3D" id="3.40.190.10">
    <property type="entry name" value="Periplasmic binding protein-like II"/>
    <property type="match status" value="2"/>
</dbReference>
<evidence type="ECO:0000256" key="2">
    <source>
        <dbReference type="ARBA" id="ARBA00022448"/>
    </source>
</evidence>
<keyword evidence="3" id="KW-0732">Signal</keyword>
<evidence type="ECO:0000259" key="5">
    <source>
        <dbReference type="SMART" id="SM00062"/>
    </source>
</evidence>
<evidence type="ECO:0000313" key="7">
    <source>
        <dbReference type="Proteomes" id="UP000253741"/>
    </source>
</evidence>
<reference evidence="6 7" key="1">
    <citation type="submission" date="2018-07" db="EMBL/GenBank/DDBJ databases">
        <title>Streptomyces species from bats.</title>
        <authorList>
            <person name="Dunlap C."/>
        </authorList>
    </citation>
    <scope>NUCLEOTIDE SEQUENCE [LARGE SCALE GENOMIC DNA]</scope>
    <source>
        <strain evidence="6 7">AC230</strain>
    </source>
</reference>
<dbReference type="PANTHER" id="PTHR30085:SF6">
    <property type="entry name" value="ABC TRANSPORTER GLUTAMINE-BINDING PROTEIN GLNH"/>
    <property type="match status" value="1"/>
</dbReference>
<sequence>MVVACVLTGSLTLLPLSRSVGQDAADFAQQRISTAVPVVAEDCDLLESAVRPSSADGNAIKTIKARKVPKLVVGIDQNSYGWGYRNPLTKELEGFDIDLVRAIAEEIFGDPDAVTYRAVTTGQRVDALNGREGKDGSVDLVVRTMSISCERKKQVLFSDAYFETGLQVLAPKGSAITGYDRSLKDKRVCSATGSSADAKLKTESYGAQRVLVPNQLDCLVRLQLGMADAIMTDNSLAAGLMAQDPAIERAGAQLPKEYYGVAAMKDNTDLIARVNKVLRDYSAGGDNSRWTQSYRKWLAKGLPGLTGPPKAG</sequence>
<comment type="caution">
    <text evidence="6">The sequence shown here is derived from an EMBL/GenBank/DDBJ whole genome shotgun (WGS) entry which is preliminary data.</text>
</comment>
<protein>
    <submittedName>
        <fullName evidence="6">Sugar-binding protein</fullName>
    </submittedName>
</protein>
<name>A0A370B0D3_9ACTN</name>
<gene>
    <name evidence="6" type="ORF">DVH02_26135</name>
</gene>
<evidence type="ECO:0000256" key="3">
    <source>
        <dbReference type="ARBA" id="ARBA00022729"/>
    </source>
</evidence>
<dbReference type="Proteomes" id="UP000253741">
    <property type="component" value="Unassembled WGS sequence"/>
</dbReference>
<organism evidence="6 7">
    <name type="scientific">Streptomyces corynorhini</name>
    <dbReference type="NCBI Taxonomy" id="2282652"/>
    <lineage>
        <taxon>Bacteria</taxon>
        <taxon>Bacillati</taxon>
        <taxon>Actinomycetota</taxon>
        <taxon>Actinomycetes</taxon>
        <taxon>Kitasatosporales</taxon>
        <taxon>Streptomycetaceae</taxon>
        <taxon>Streptomyces</taxon>
    </lineage>
</organism>
<dbReference type="Pfam" id="PF00497">
    <property type="entry name" value="SBP_bac_3"/>
    <property type="match status" value="1"/>
</dbReference>
<dbReference type="SMART" id="SM00062">
    <property type="entry name" value="PBPb"/>
    <property type="match status" value="1"/>
</dbReference>
<dbReference type="GO" id="GO:0030288">
    <property type="term" value="C:outer membrane-bounded periplasmic space"/>
    <property type="evidence" value="ECO:0007669"/>
    <property type="project" value="TreeGrafter"/>
</dbReference>
<evidence type="ECO:0000313" key="6">
    <source>
        <dbReference type="EMBL" id="RDG35290.1"/>
    </source>
</evidence>
<dbReference type="AlphaFoldDB" id="A0A370B0D3"/>
<evidence type="ECO:0000256" key="1">
    <source>
        <dbReference type="ARBA" id="ARBA00010333"/>
    </source>
</evidence>
<evidence type="ECO:0000256" key="4">
    <source>
        <dbReference type="RuleBase" id="RU003744"/>
    </source>
</evidence>